<reference evidence="1 2" key="1">
    <citation type="submission" date="2018-09" db="EMBL/GenBank/DDBJ databases">
        <title>A high-quality reference genome of wild soybean provides a powerful tool to mine soybean genomes.</title>
        <authorList>
            <person name="Xie M."/>
            <person name="Chung C.Y.L."/>
            <person name="Li M.-W."/>
            <person name="Wong F.-L."/>
            <person name="Chan T.-F."/>
            <person name="Lam H.-M."/>
        </authorList>
    </citation>
    <scope>NUCLEOTIDE SEQUENCE [LARGE SCALE GENOMIC DNA]</scope>
    <source>
        <strain evidence="2">cv. W05</strain>
        <tissue evidence="1">Hypocotyl of etiolated seedlings</tissue>
    </source>
</reference>
<dbReference type="EMBL" id="QZWG01000018">
    <property type="protein sequence ID" value="RZB53132.1"/>
    <property type="molecule type" value="Genomic_DNA"/>
</dbReference>
<evidence type="ECO:0000313" key="1">
    <source>
        <dbReference type="EMBL" id="RZB53132.1"/>
    </source>
</evidence>
<gene>
    <name evidence="1" type="ORF">D0Y65_049245</name>
</gene>
<sequence length="187" mass="20426">MTTTSISSRCFKAARCESPYLRSIAEMDGLGRGASMGLGLPPSTSFLSVKLCLGDLLVMGSNPETASLHMQGKGCVQHPSPIPSHSEEPLGNGINMFKTSRSGSFSFLGQCLSFIVSVSAKILVRNAELMEISRAKELVTQFEDHQFVTRLGCNTNNTYITRDQDFIISYCKADSDDQWMEGNGNRL</sequence>
<dbReference type="Proteomes" id="UP000289340">
    <property type="component" value="Chromosome 18"/>
</dbReference>
<accession>A0A445FW43</accession>
<organism evidence="1 2">
    <name type="scientific">Glycine soja</name>
    <name type="common">Wild soybean</name>
    <dbReference type="NCBI Taxonomy" id="3848"/>
    <lineage>
        <taxon>Eukaryota</taxon>
        <taxon>Viridiplantae</taxon>
        <taxon>Streptophyta</taxon>
        <taxon>Embryophyta</taxon>
        <taxon>Tracheophyta</taxon>
        <taxon>Spermatophyta</taxon>
        <taxon>Magnoliopsida</taxon>
        <taxon>eudicotyledons</taxon>
        <taxon>Gunneridae</taxon>
        <taxon>Pentapetalae</taxon>
        <taxon>rosids</taxon>
        <taxon>fabids</taxon>
        <taxon>Fabales</taxon>
        <taxon>Fabaceae</taxon>
        <taxon>Papilionoideae</taxon>
        <taxon>50 kb inversion clade</taxon>
        <taxon>NPAAA clade</taxon>
        <taxon>indigoferoid/millettioid clade</taxon>
        <taxon>Phaseoleae</taxon>
        <taxon>Glycine</taxon>
        <taxon>Glycine subgen. Soja</taxon>
    </lineage>
</organism>
<comment type="caution">
    <text evidence="1">The sequence shown here is derived from an EMBL/GenBank/DDBJ whole genome shotgun (WGS) entry which is preliminary data.</text>
</comment>
<dbReference type="PANTHER" id="PTHR31789:SF10">
    <property type="entry name" value="TRANSDUCIN_WD40 REPEAT-LIKE SUPERFAMILY PROTEIN"/>
    <property type="match status" value="1"/>
</dbReference>
<keyword evidence="2" id="KW-1185">Reference proteome</keyword>
<protein>
    <submittedName>
        <fullName evidence="1">Uncharacterized protein</fullName>
    </submittedName>
</protein>
<name>A0A445FW43_GLYSO</name>
<dbReference type="PANTHER" id="PTHR31789">
    <property type="entry name" value="OS05G0482600 PROTEIN"/>
    <property type="match status" value="1"/>
</dbReference>
<evidence type="ECO:0000313" key="2">
    <source>
        <dbReference type="Proteomes" id="UP000289340"/>
    </source>
</evidence>
<proteinExistence type="predicted"/>
<dbReference type="AlphaFoldDB" id="A0A445FW43"/>